<dbReference type="Proteomes" id="UP000054383">
    <property type="component" value="Unassembled WGS sequence"/>
</dbReference>
<dbReference type="AlphaFoldDB" id="A0A0U1MB86"/>
<keyword evidence="2" id="KW-1185">Reference proteome</keyword>
<gene>
    <name evidence="1" type="ORF">PISL3812_09949</name>
</gene>
<evidence type="ECO:0000313" key="1">
    <source>
        <dbReference type="EMBL" id="CRG92874.1"/>
    </source>
</evidence>
<organism evidence="1 2">
    <name type="scientific">Talaromyces islandicus</name>
    <name type="common">Penicillium islandicum</name>
    <dbReference type="NCBI Taxonomy" id="28573"/>
    <lineage>
        <taxon>Eukaryota</taxon>
        <taxon>Fungi</taxon>
        <taxon>Dikarya</taxon>
        <taxon>Ascomycota</taxon>
        <taxon>Pezizomycotina</taxon>
        <taxon>Eurotiomycetes</taxon>
        <taxon>Eurotiomycetidae</taxon>
        <taxon>Eurotiales</taxon>
        <taxon>Trichocomaceae</taxon>
        <taxon>Talaromyces</taxon>
        <taxon>Talaromyces sect. Islandici</taxon>
    </lineage>
</organism>
<evidence type="ECO:0000313" key="2">
    <source>
        <dbReference type="Proteomes" id="UP000054383"/>
    </source>
</evidence>
<dbReference type="EMBL" id="CVMT01000024">
    <property type="protein sequence ID" value="CRG92874.1"/>
    <property type="molecule type" value="Genomic_DNA"/>
</dbReference>
<proteinExistence type="predicted"/>
<name>A0A0U1MB86_TALIS</name>
<sequence>MPPSGDTHIQDHLPYLSQPGRIFKTYNFDNTCTPDDLGEISSQIPQDTRLERERAHKLLKNIALDKDLQKGIWIALDEGSKIFMVAEKNLYYEIKIEEKQLPCDVQWEYNEDLEMILSNSLDKEYREQGVWVNPPPVTGARALILTPHLGGNFDDAIFLDYNPSVQDARNQV</sequence>
<accession>A0A0U1MB86</accession>
<reference evidence="1 2" key="1">
    <citation type="submission" date="2015-04" db="EMBL/GenBank/DDBJ databases">
        <authorList>
            <person name="Syromyatnikov M.Y."/>
            <person name="Popov V.N."/>
        </authorList>
    </citation>
    <scope>NUCLEOTIDE SEQUENCE [LARGE SCALE GENOMIC DNA]</scope>
    <source>
        <strain evidence="1">WF-38-12</strain>
    </source>
</reference>
<dbReference type="OrthoDB" id="4350640at2759"/>
<protein>
    <submittedName>
        <fullName evidence="1">Uncharacterized protein</fullName>
    </submittedName>
</protein>